<keyword evidence="3" id="KW-1185">Reference proteome</keyword>
<dbReference type="Proteomes" id="UP001279734">
    <property type="component" value="Unassembled WGS sequence"/>
</dbReference>
<feature type="region of interest" description="Disordered" evidence="1">
    <location>
        <begin position="1"/>
        <end position="27"/>
    </location>
</feature>
<comment type="caution">
    <text evidence="2">The sequence shown here is derived from an EMBL/GenBank/DDBJ whole genome shotgun (WGS) entry which is preliminary data.</text>
</comment>
<dbReference type="EMBL" id="BSYO01000005">
    <property type="protein sequence ID" value="GMH04826.1"/>
    <property type="molecule type" value="Genomic_DNA"/>
</dbReference>
<evidence type="ECO:0000313" key="3">
    <source>
        <dbReference type="Proteomes" id="UP001279734"/>
    </source>
</evidence>
<feature type="region of interest" description="Disordered" evidence="1">
    <location>
        <begin position="185"/>
        <end position="206"/>
    </location>
</feature>
<reference evidence="2" key="1">
    <citation type="submission" date="2023-05" db="EMBL/GenBank/DDBJ databases">
        <title>Nepenthes gracilis genome sequencing.</title>
        <authorList>
            <person name="Fukushima K."/>
        </authorList>
    </citation>
    <scope>NUCLEOTIDE SEQUENCE</scope>
    <source>
        <strain evidence="2">SING2019-196</strain>
    </source>
</reference>
<sequence>MLDDTTPKNLDPDDGRGDRGSPSLVSPSANHNAHCVVIRHEVGHPLCSSVDFDSLSIKQPSIGHLTQPSLPADVDRLNAVLTPECYLNDEIPSKIGPVLDSPVELSCNAHVSAAGNKPVDLDSTPKSINRLTRKYSLADPVLVEPTSVCPRGSLDGDQQGGDLEAFGKSLLPLGSDNLTLESCPTMESSMSEEVESDEAEPMVQSL</sequence>
<gene>
    <name evidence="2" type="ORF">Nepgr_006666</name>
</gene>
<protein>
    <submittedName>
        <fullName evidence="2">Uncharacterized protein</fullName>
    </submittedName>
</protein>
<name>A0AAD3S5N0_NEPGR</name>
<dbReference type="AlphaFoldDB" id="A0AAD3S5N0"/>
<feature type="compositionally biased region" description="Acidic residues" evidence="1">
    <location>
        <begin position="190"/>
        <end position="200"/>
    </location>
</feature>
<evidence type="ECO:0000313" key="2">
    <source>
        <dbReference type="EMBL" id="GMH04826.1"/>
    </source>
</evidence>
<organism evidence="2 3">
    <name type="scientific">Nepenthes gracilis</name>
    <name type="common">Slender pitcher plant</name>
    <dbReference type="NCBI Taxonomy" id="150966"/>
    <lineage>
        <taxon>Eukaryota</taxon>
        <taxon>Viridiplantae</taxon>
        <taxon>Streptophyta</taxon>
        <taxon>Embryophyta</taxon>
        <taxon>Tracheophyta</taxon>
        <taxon>Spermatophyta</taxon>
        <taxon>Magnoliopsida</taxon>
        <taxon>eudicotyledons</taxon>
        <taxon>Gunneridae</taxon>
        <taxon>Pentapetalae</taxon>
        <taxon>Caryophyllales</taxon>
        <taxon>Nepenthaceae</taxon>
        <taxon>Nepenthes</taxon>
    </lineage>
</organism>
<evidence type="ECO:0000256" key="1">
    <source>
        <dbReference type="SAM" id="MobiDB-lite"/>
    </source>
</evidence>
<feature type="compositionally biased region" description="Basic and acidic residues" evidence="1">
    <location>
        <begin position="10"/>
        <end position="19"/>
    </location>
</feature>
<proteinExistence type="predicted"/>
<accession>A0AAD3S5N0</accession>